<keyword evidence="4" id="KW-1185">Reference proteome</keyword>
<evidence type="ECO:0000256" key="1">
    <source>
        <dbReference type="SAM" id="MobiDB-lite"/>
    </source>
</evidence>
<reference evidence="3 4" key="1">
    <citation type="submission" date="2020-08" db="EMBL/GenBank/DDBJ databases">
        <title>Cohnella phylogeny.</title>
        <authorList>
            <person name="Dunlap C."/>
        </authorList>
    </citation>
    <scope>NUCLEOTIDE SEQUENCE [LARGE SCALE GENOMIC DNA]</scope>
    <source>
        <strain evidence="3 4">DSM 25241</strain>
    </source>
</reference>
<dbReference type="RefSeq" id="WP_185123435.1">
    <property type="nucleotide sequence ID" value="NZ_JACJVQ010000030.1"/>
</dbReference>
<feature type="compositionally biased region" description="Low complexity" evidence="1">
    <location>
        <begin position="71"/>
        <end position="84"/>
    </location>
</feature>
<evidence type="ECO:0000256" key="2">
    <source>
        <dbReference type="SAM" id="Phobius"/>
    </source>
</evidence>
<accession>A0A841T5I6</accession>
<feature type="transmembrane region" description="Helical" evidence="2">
    <location>
        <begin position="7"/>
        <end position="26"/>
    </location>
</feature>
<comment type="caution">
    <text evidence="3">The sequence shown here is derived from an EMBL/GenBank/DDBJ whole genome shotgun (WGS) entry which is preliminary data.</text>
</comment>
<feature type="compositionally biased region" description="Polar residues" evidence="1">
    <location>
        <begin position="33"/>
        <end position="58"/>
    </location>
</feature>
<feature type="compositionally biased region" description="Gly residues" evidence="1">
    <location>
        <begin position="89"/>
        <end position="98"/>
    </location>
</feature>
<feature type="region of interest" description="Disordered" evidence="1">
    <location>
        <begin position="33"/>
        <end position="98"/>
    </location>
</feature>
<evidence type="ECO:0000313" key="3">
    <source>
        <dbReference type="EMBL" id="MBB6638229.1"/>
    </source>
</evidence>
<sequence>MANKKGIKWIVGLSGAALYSILIGYISHQDAGTASASSVPTVTDPAGQSDQDSLMQQWESESGGRHGRGSFGESTGGTYEEGGSMDNSAGGGLQSRGS</sequence>
<keyword evidence="2" id="KW-0812">Transmembrane</keyword>
<evidence type="ECO:0000313" key="4">
    <source>
        <dbReference type="Proteomes" id="UP000535838"/>
    </source>
</evidence>
<proteinExistence type="predicted"/>
<protein>
    <submittedName>
        <fullName evidence="3">Uncharacterized protein</fullName>
    </submittedName>
</protein>
<keyword evidence="2" id="KW-1133">Transmembrane helix</keyword>
<organism evidence="3 4">
    <name type="scientific">Cohnella thailandensis</name>
    <dbReference type="NCBI Taxonomy" id="557557"/>
    <lineage>
        <taxon>Bacteria</taxon>
        <taxon>Bacillati</taxon>
        <taxon>Bacillota</taxon>
        <taxon>Bacilli</taxon>
        <taxon>Bacillales</taxon>
        <taxon>Paenibacillaceae</taxon>
        <taxon>Cohnella</taxon>
    </lineage>
</organism>
<dbReference type="EMBL" id="JACJVQ010000030">
    <property type="protein sequence ID" value="MBB6638229.1"/>
    <property type="molecule type" value="Genomic_DNA"/>
</dbReference>
<gene>
    <name evidence="3" type="ORF">H7B67_29210</name>
</gene>
<keyword evidence="2" id="KW-0472">Membrane</keyword>
<dbReference type="AlphaFoldDB" id="A0A841T5I6"/>
<dbReference type="Proteomes" id="UP000535838">
    <property type="component" value="Unassembled WGS sequence"/>
</dbReference>
<name>A0A841T5I6_9BACL</name>